<dbReference type="AlphaFoldDB" id="A0A225MX47"/>
<keyword evidence="4" id="KW-1185">Reference proteome</keyword>
<protein>
    <recommendedName>
        <fullName evidence="5">ABC transporter substrate-binding protein</fullName>
    </recommendedName>
</protein>
<dbReference type="Proteomes" id="UP000214603">
    <property type="component" value="Unassembled WGS sequence"/>
</dbReference>
<dbReference type="RefSeq" id="WP_088601954.1">
    <property type="nucleotide sequence ID" value="NZ_NJIH01000002.1"/>
</dbReference>
<evidence type="ECO:0000313" key="3">
    <source>
        <dbReference type="EMBL" id="OWT65805.1"/>
    </source>
</evidence>
<feature type="signal peptide" evidence="2">
    <location>
        <begin position="1"/>
        <end position="23"/>
    </location>
</feature>
<gene>
    <name evidence="3" type="ORF">CEY11_03505</name>
</gene>
<dbReference type="Gene3D" id="3.40.190.150">
    <property type="entry name" value="Bordetella uptake gene, domain 1"/>
    <property type="match status" value="1"/>
</dbReference>
<evidence type="ECO:0008006" key="5">
    <source>
        <dbReference type="Google" id="ProtNLM"/>
    </source>
</evidence>
<evidence type="ECO:0000256" key="1">
    <source>
        <dbReference type="ARBA" id="ARBA00006987"/>
    </source>
</evidence>
<comment type="similarity">
    <text evidence="1">Belongs to the UPF0065 (bug) family.</text>
</comment>
<reference evidence="4" key="1">
    <citation type="submission" date="2017-06" db="EMBL/GenBank/DDBJ databases">
        <title>Herbaspirillum phytohormonus sp. nov., isolated from the root nodule of Robinia pseudoacacia in lead-zinc mine.</title>
        <authorList>
            <person name="Fan M."/>
            <person name="Lin Y."/>
        </authorList>
    </citation>
    <scope>NUCLEOTIDE SEQUENCE [LARGE SCALE GENOMIC DNA]</scope>
    <source>
        <strain evidence="4">SC-089</strain>
    </source>
</reference>
<dbReference type="InterPro" id="IPR042100">
    <property type="entry name" value="Bug_dom1"/>
</dbReference>
<proteinExistence type="inferred from homology"/>
<dbReference type="Gene3D" id="3.40.190.10">
    <property type="entry name" value="Periplasmic binding protein-like II"/>
    <property type="match status" value="1"/>
</dbReference>
<evidence type="ECO:0000313" key="4">
    <source>
        <dbReference type="Proteomes" id="UP000214603"/>
    </source>
</evidence>
<sequence>MIKKLLVTASAAVALLGGLPAHAASKDAPSNEPIRLVLGFAAGGSNDIVARIFAHKAGDILGTPIIVENKPGANGSIASEYVAKAPADGHTLLLGSASTLAINPHTVAGLRYDPLRDFVGVARIAMTPEVIAINPQVKAKTLADFAALAKQRTVSMASSGYGGLPHLAIELLKTSAGLKINHIPYKGGAPAATDTVGGHVDGIIMDLTPLQAFIKDGRLRALAVASKTRSTFLPDVPTTAELGYPSVEAVNWFAIVAPKGTPAAVADRLHAVFSQTAKDPGVMAQLGQSGIEPYTTQTRGELTAFLKSESERWKAVAAAAGVEAH</sequence>
<dbReference type="CDD" id="cd07012">
    <property type="entry name" value="PBP2_Bug_TTT"/>
    <property type="match status" value="1"/>
</dbReference>
<name>A0A225MX47_9BURK</name>
<accession>A0A225MX47</accession>
<dbReference type="PANTHER" id="PTHR42928:SF5">
    <property type="entry name" value="BLR1237 PROTEIN"/>
    <property type="match status" value="1"/>
</dbReference>
<dbReference type="EMBL" id="NJIH01000002">
    <property type="protein sequence ID" value="OWT65805.1"/>
    <property type="molecule type" value="Genomic_DNA"/>
</dbReference>
<keyword evidence="2" id="KW-0732">Signal</keyword>
<dbReference type="Pfam" id="PF03401">
    <property type="entry name" value="TctC"/>
    <property type="match status" value="1"/>
</dbReference>
<dbReference type="PANTHER" id="PTHR42928">
    <property type="entry name" value="TRICARBOXYLATE-BINDING PROTEIN"/>
    <property type="match status" value="1"/>
</dbReference>
<feature type="chain" id="PRO_5012375304" description="ABC transporter substrate-binding protein" evidence="2">
    <location>
        <begin position="24"/>
        <end position="325"/>
    </location>
</feature>
<dbReference type="OrthoDB" id="8886309at2"/>
<comment type="caution">
    <text evidence="3">The sequence shown here is derived from an EMBL/GenBank/DDBJ whole genome shotgun (WGS) entry which is preliminary data.</text>
</comment>
<evidence type="ECO:0000256" key="2">
    <source>
        <dbReference type="SAM" id="SignalP"/>
    </source>
</evidence>
<dbReference type="SUPFAM" id="SSF53850">
    <property type="entry name" value="Periplasmic binding protein-like II"/>
    <property type="match status" value="1"/>
</dbReference>
<organism evidence="3 4">
    <name type="scientific">Candidimonas nitroreducens</name>
    <dbReference type="NCBI Taxonomy" id="683354"/>
    <lineage>
        <taxon>Bacteria</taxon>
        <taxon>Pseudomonadati</taxon>
        <taxon>Pseudomonadota</taxon>
        <taxon>Betaproteobacteria</taxon>
        <taxon>Burkholderiales</taxon>
        <taxon>Alcaligenaceae</taxon>
        <taxon>Candidimonas</taxon>
    </lineage>
</organism>
<dbReference type="PIRSF" id="PIRSF017082">
    <property type="entry name" value="YflP"/>
    <property type="match status" value="1"/>
</dbReference>
<dbReference type="InterPro" id="IPR005064">
    <property type="entry name" value="BUG"/>
</dbReference>